<dbReference type="Proteomes" id="UP000663891">
    <property type="component" value="Unassembled WGS sequence"/>
</dbReference>
<name>A0A813YR45_9BILA</name>
<proteinExistence type="predicted"/>
<feature type="chain" id="PRO_5033015829" evidence="1">
    <location>
        <begin position="20"/>
        <end position="126"/>
    </location>
</feature>
<sequence length="126" mass="15211">MLRYFYVLILTILISENKAKKDLRYRIESYYSPMQKFELQTYPQKKTVEKIKCSDIRNTSNEWLLREIKENFAWFIDQYTITLAERTVLLQSKVGSRTFKFYNETKKLLASDNHRRAKVRDGVARQ</sequence>
<dbReference type="EMBL" id="CAJNON010000058">
    <property type="protein sequence ID" value="CAF0888431.1"/>
    <property type="molecule type" value="Genomic_DNA"/>
</dbReference>
<reference evidence="2" key="1">
    <citation type="submission" date="2021-02" db="EMBL/GenBank/DDBJ databases">
        <authorList>
            <person name="Nowell W R."/>
        </authorList>
    </citation>
    <scope>NUCLEOTIDE SEQUENCE</scope>
</reference>
<evidence type="ECO:0000313" key="2">
    <source>
        <dbReference type="EMBL" id="CAF0888431.1"/>
    </source>
</evidence>
<comment type="caution">
    <text evidence="2">The sequence shown here is derived from an EMBL/GenBank/DDBJ whole genome shotgun (WGS) entry which is preliminary data.</text>
</comment>
<dbReference type="OrthoDB" id="10115272at2759"/>
<keyword evidence="1" id="KW-0732">Signal</keyword>
<organism evidence="2 3">
    <name type="scientific">Adineta steineri</name>
    <dbReference type="NCBI Taxonomy" id="433720"/>
    <lineage>
        <taxon>Eukaryota</taxon>
        <taxon>Metazoa</taxon>
        <taxon>Spiralia</taxon>
        <taxon>Gnathifera</taxon>
        <taxon>Rotifera</taxon>
        <taxon>Eurotatoria</taxon>
        <taxon>Bdelloidea</taxon>
        <taxon>Adinetida</taxon>
        <taxon>Adinetidae</taxon>
        <taxon>Adineta</taxon>
    </lineage>
</organism>
<dbReference type="AlphaFoldDB" id="A0A813YR45"/>
<protein>
    <submittedName>
        <fullName evidence="2">Uncharacterized protein</fullName>
    </submittedName>
</protein>
<evidence type="ECO:0000256" key="1">
    <source>
        <dbReference type="SAM" id="SignalP"/>
    </source>
</evidence>
<accession>A0A813YR45</accession>
<evidence type="ECO:0000313" key="3">
    <source>
        <dbReference type="Proteomes" id="UP000663891"/>
    </source>
</evidence>
<gene>
    <name evidence="2" type="ORF">VCS650_LOCUS8638</name>
</gene>
<feature type="signal peptide" evidence="1">
    <location>
        <begin position="1"/>
        <end position="19"/>
    </location>
</feature>